<evidence type="ECO:0000313" key="2">
    <source>
        <dbReference type="EMBL" id="CAA7265006.1"/>
    </source>
</evidence>
<reference evidence="2 3" key="1">
    <citation type="submission" date="2020-01" db="EMBL/GenBank/DDBJ databases">
        <authorList>
            <person name="Gupta K D."/>
        </authorList>
    </citation>
    <scope>NUCLEOTIDE SEQUENCE [LARGE SCALE GENOMIC DNA]</scope>
</reference>
<evidence type="ECO:0000313" key="3">
    <source>
        <dbReference type="Proteomes" id="UP000467700"/>
    </source>
</evidence>
<comment type="caution">
    <text evidence="2">The sequence shown here is derived from an EMBL/GenBank/DDBJ whole genome shotgun (WGS) entry which is preliminary data.</text>
</comment>
<dbReference type="Proteomes" id="UP000467700">
    <property type="component" value="Unassembled WGS sequence"/>
</dbReference>
<keyword evidence="3" id="KW-1185">Reference proteome</keyword>
<name>A0A8S0WT84_CYCAE</name>
<gene>
    <name evidence="2" type="ORF">AAE3_LOCUS7041</name>
</gene>
<accession>A0A8S0WT84</accession>
<proteinExistence type="predicted"/>
<organism evidence="2 3">
    <name type="scientific">Cyclocybe aegerita</name>
    <name type="common">Black poplar mushroom</name>
    <name type="synonym">Agrocybe aegerita</name>
    <dbReference type="NCBI Taxonomy" id="1973307"/>
    <lineage>
        <taxon>Eukaryota</taxon>
        <taxon>Fungi</taxon>
        <taxon>Dikarya</taxon>
        <taxon>Basidiomycota</taxon>
        <taxon>Agaricomycotina</taxon>
        <taxon>Agaricomycetes</taxon>
        <taxon>Agaricomycetidae</taxon>
        <taxon>Agaricales</taxon>
        <taxon>Agaricineae</taxon>
        <taxon>Bolbitiaceae</taxon>
        <taxon>Cyclocybe</taxon>
    </lineage>
</organism>
<evidence type="ECO:0000256" key="1">
    <source>
        <dbReference type="SAM" id="MobiDB-lite"/>
    </source>
</evidence>
<sequence length="146" mass="16014">MRHYRMIARLSSTIDSLTSVNRMAAFCPCTSPPAVARAVLRRQPVVPSATATGHPHGRVTSEARVSGASSTTENTEKASAHLNVRSSIFAVIVGLDGSQDDLLAMRKLAAQHVRRWRARPELEARWFGLVRRMVLGDGRRTGKRGL</sequence>
<dbReference type="EMBL" id="CACVBS010000046">
    <property type="protein sequence ID" value="CAA7265006.1"/>
    <property type="molecule type" value="Genomic_DNA"/>
</dbReference>
<dbReference type="AlphaFoldDB" id="A0A8S0WT84"/>
<feature type="region of interest" description="Disordered" evidence="1">
    <location>
        <begin position="47"/>
        <end position="77"/>
    </location>
</feature>
<protein>
    <submittedName>
        <fullName evidence="2">Uncharacterized protein</fullName>
    </submittedName>
</protein>